<dbReference type="Gene3D" id="3.90.1150.10">
    <property type="entry name" value="Aspartate Aminotransferase, domain 1"/>
    <property type="match status" value="1"/>
</dbReference>
<reference evidence="1" key="1">
    <citation type="submission" date="2021-10" db="EMBL/GenBank/DDBJ databases">
        <authorList>
            <person name="Piombo E."/>
        </authorList>
    </citation>
    <scope>NUCLEOTIDE SEQUENCE</scope>
</reference>
<dbReference type="AlphaFoldDB" id="A0A9N9VD67"/>
<accession>A0A9N9VD67</accession>
<comment type="caution">
    <text evidence="1">The sequence shown here is derived from an EMBL/GenBank/DDBJ whole genome shotgun (WGS) entry which is preliminary data.</text>
</comment>
<sequence>MWLAVQVKTSVQVGFEPECCSPEITASVFQWVPYLTQNAWAEMLEGDHLLAGFHARNANILGQHCEIAQAFLEEHKIPYYRNA</sequence>
<evidence type="ECO:0000313" key="1">
    <source>
        <dbReference type="EMBL" id="CAH0019601.1"/>
    </source>
</evidence>
<dbReference type="Proteomes" id="UP000696573">
    <property type="component" value="Unassembled WGS sequence"/>
</dbReference>
<evidence type="ECO:0000313" key="2">
    <source>
        <dbReference type="Proteomes" id="UP000696573"/>
    </source>
</evidence>
<organism evidence="1 2">
    <name type="scientific">Clonostachys rhizophaga</name>
    <dbReference type="NCBI Taxonomy" id="160324"/>
    <lineage>
        <taxon>Eukaryota</taxon>
        <taxon>Fungi</taxon>
        <taxon>Dikarya</taxon>
        <taxon>Ascomycota</taxon>
        <taxon>Pezizomycotina</taxon>
        <taxon>Sordariomycetes</taxon>
        <taxon>Hypocreomycetidae</taxon>
        <taxon>Hypocreales</taxon>
        <taxon>Bionectriaceae</taxon>
        <taxon>Clonostachys</taxon>
    </lineage>
</organism>
<name>A0A9N9VD67_9HYPO</name>
<gene>
    <name evidence="1" type="ORF">CRHIZ90672A_00017578</name>
</gene>
<dbReference type="InterPro" id="IPR015421">
    <property type="entry name" value="PyrdxlP-dep_Trfase_major"/>
</dbReference>
<proteinExistence type="predicted"/>
<dbReference type="EMBL" id="CABFNQ020000586">
    <property type="protein sequence ID" value="CAH0019601.1"/>
    <property type="molecule type" value="Genomic_DNA"/>
</dbReference>
<protein>
    <submittedName>
        <fullName evidence="1">Uncharacterized protein</fullName>
    </submittedName>
</protein>
<keyword evidence="2" id="KW-1185">Reference proteome</keyword>
<dbReference type="InterPro" id="IPR015422">
    <property type="entry name" value="PyrdxlP-dep_Trfase_small"/>
</dbReference>
<dbReference type="Gene3D" id="3.40.640.10">
    <property type="entry name" value="Type I PLP-dependent aspartate aminotransferase-like (Major domain)"/>
    <property type="match status" value="1"/>
</dbReference>